<evidence type="ECO:0000313" key="3">
    <source>
        <dbReference type="Proteomes" id="UP000838756"/>
    </source>
</evidence>
<comment type="caution">
    <text evidence="2">The sequence shown here is derived from an EMBL/GenBank/DDBJ whole genome shotgun (WGS) entry which is preliminary data.</text>
</comment>
<dbReference type="GO" id="GO:0016491">
    <property type="term" value="F:oxidoreductase activity"/>
    <property type="evidence" value="ECO:0007669"/>
    <property type="project" value="UniProtKB-KW"/>
</dbReference>
<dbReference type="CDD" id="cd05327">
    <property type="entry name" value="retinol-DH_like_SDR_c_like"/>
    <property type="match status" value="1"/>
</dbReference>
<organism evidence="2 3">
    <name type="scientific">Pararge aegeria aegeria</name>
    <dbReference type="NCBI Taxonomy" id="348720"/>
    <lineage>
        <taxon>Eukaryota</taxon>
        <taxon>Metazoa</taxon>
        <taxon>Ecdysozoa</taxon>
        <taxon>Arthropoda</taxon>
        <taxon>Hexapoda</taxon>
        <taxon>Insecta</taxon>
        <taxon>Pterygota</taxon>
        <taxon>Neoptera</taxon>
        <taxon>Endopterygota</taxon>
        <taxon>Lepidoptera</taxon>
        <taxon>Glossata</taxon>
        <taxon>Ditrysia</taxon>
        <taxon>Papilionoidea</taxon>
        <taxon>Nymphalidae</taxon>
        <taxon>Satyrinae</taxon>
        <taxon>Satyrini</taxon>
        <taxon>Parargina</taxon>
        <taxon>Pararge</taxon>
    </lineage>
</organism>
<dbReference type="PANTHER" id="PTHR43157:SF31">
    <property type="entry name" value="PHOSPHATIDYLINOSITOL-GLYCAN BIOSYNTHESIS CLASS F PROTEIN"/>
    <property type="match status" value="1"/>
</dbReference>
<dbReference type="Proteomes" id="UP000838756">
    <property type="component" value="Unassembled WGS sequence"/>
</dbReference>
<accession>A0A8S4R410</accession>
<evidence type="ECO:0000313" key="2">
    <source>
        <dbReference type="EMBL" id="CAH2229657.1"/>
    </source>
</evidence>
<dbReference type="PANTHER" id="PTHR43157">
    <property type="entry name" value="PHOSPHATIDYLINOSITOL-GLYCAN BIOSYNTHESIS CLASS F PROTEIN-RELATED"/>
    <property type="match status" value="1"/>
</dbReference>
<dbReference type="OrthoDB" id="191139at2759"/>
<name>A0A8S4R410_9NEOP</name>
<dbReference type="InterPro" id="IPR002347">
    <property type="entry name" value="SDR_fam"/>
</dbReference>
<keyword evidence="3" id="KW-1185">Reference proteome</keyword>
<dbReference type="AlphaFoldDB" id="A0A8S4R410"/>
<keyword evidence="1" id="KW-0560">Oxidoreductase</keyword>
<dbReference type="PRINTS" id="PR00081">
    <property type="entry name" value="GDHRDH"/>
</dbReference>
<reference evidence="2" key="1">
    <citation type="submission" date="2022-03" db="EMBL/GenBank/DDBJ databases">
        <authorList>
            <person name="Lindestad O."/>
        </authorList>
    </citation>
    <scope>NUCLEOTIDE SEQUENCE</scope>
</reference>
<dbReference type="EMBL" id="CAKXAJ010024733">
    <property type="protein sequence ID" value="CAH2229657.1"/>
    <property type="molecule type" value="Genomic_DNA"/>
</dbReference>
<protein>
    <submittedName>
        <fullName evidence="2">Jg20530 protein</fullName>
    </submittedName>
</protein>
<dbReference type="Pfam" id="PF00106">
    <property type="entry name" value="adh_short"/>
    <property type="match status" value="1"/>
</dbReference>
<gene>
    <name evidence="2" type="primary">jg20530</name>
    <name evidence="2" type="ORF">PAEG_LOCUS9060</name>
</gene>
<sequence length="315" mass="35493">MFLVLFVVILLIIILVIILWTYCKVSCGICKYSNILVGQVVIVTGANSGIGFETAKDLAQRGARVILACRNLERATNAKQRIITSSRNKEVHIIQLDLESLTSIRKFVDNIYATEKRLDILVNNAGIYSTENKRTVDGLLLGMQVNYFGPFLLTSLLLPLLKKSAPSRIINVSSFLYGLGRIDFGNMNMERCFTKHQVYRNAKLCTMLMTIELNRRLKGTGVTANCLHPGVVNTEMVNNLNNILIRTFLRGLKSFFKSSWEGAQTTIYLAVSPEVEKVSGRYFKDCHLAQLSSKALNLDVARKLWDETEKITKFK</sequence>
<evidence type="ECO:0000256" key="1">
    <source>
        <dbReference type="ARBA" id="ARBA00023002"/>
    </source>
</evidence>
<dbReference type="Gene3D" id="3.40.50.720">
    <property type="entry name" value="NAD(P)-binding Rossmann-like Domain"/>
    <property type="match status" value="1"/>
</dbReference>
<proteinExistence type="predicted"/>
<dbReference type="SUPFAM" id="SSF51735">
    <property type="entry name" value="NAD(P)-binding Rossmann-fold domains"/>
    <property type="match status" value="1"/>
</dbReference>
<dbReference type="InterPro" id="IPR036291">
    <property type="entry name" value="NAD(P)-bd_dom_sf"/>
</dbReference>